<dbReference type="AlphaFoldDB" id="A0A9P6EN75"/>
<evidence type="ECO:0000313" key="2">
    <source>
        <dbReference type="Proteomes" id="UP000807306"/>
    </source>
</evidence>
<proteinExistence type="predicted"/>
<comment type="caution">
    <text evidence="1">The sequence shown here is derived from an EMBL/GenBank/DDBJ whole genome shotgun (WGS) entry which is preliminary data.</text>
</comment>
<evidence type="ECO:0000313" key="1">
    <source>
        <dbReference type="EMBL" id="KAF9532004.1"/>
    </source>
</evidence>
<accession>A0A9P6EN75</accession>
<organism evidence="1 2">
    <name type="scientific">Crepidotus variabilis</name>
    <dbReference type="NCBI Taxonomy" id="179855"/>
    <lineage>
        <taxon>Eukaryota</taxon>
        <taxon>Fungi</taxon>
        <taxon>Dikarya</taxon>
        <taxon>Basidiomycota</taxon>
        <taxon>Agaricomycotina</taxon>
        <taxon>Agaricomycetes</taxon>
        <taxon>Agaricomycetidae</taxon>
        <taxon>Agaricales</taxon>
        <taxon>Agaricineae</taxon>
        <taxon>Crepidotaceae</taxon>
        <taxon>Crepidotus</taxon>
    </lineage>
</organism>
<sequence length="133" mass="14848">MPTSTQPFEILFEVHNDTLHSTTLQAIRGEPRDSPTLGPTATITEYDELSLVLDAGRTYRYVLYHLGERAEISVRVWKDTQISVSDIFVRRRPPEADYPSVSSVGITISFQGPHHCRQASRGIPSNRPVNGGL</sequence>
<dbReference type="OrthoDB" id="3249150at2759"/>
<gene>
    <name evidence="1" type="ORF">CPB83DRAFT_904131</name>
</gene>
<dbReference type="Proteomes" id="UP000807306">
    <property type="component" value="Unassembled WGS sequence"/>
</dbReference>
<protein>
    <submittedName>
        <fullName evidence="1">Uncharacterized protein</fullName>
    </submittedName>
</protein>
<reference evidence="1" key="1">
    <citation type="submission" date="2020-11" db="EMBL/GenBank/DDBJ databases">
        <authorList>
            <consortium name="DOE Joint Genome Institute"/>
            <person name="Ahrendt S."/>
            <person name="Riley R."/>
            <person name="Andreopoulos W."/>
            <person name="Labutti K."/>
            <person name="Pangilinan J."/>
            <person name="Ruiz-Duenas F.J."/>
            <person name="Barrasa J.M."/>
            <person name="Sanchez-Garcia M."/>
            <person name="Camarero S."/>
            <person name="Miyauchi S."/>
            <person name="Serrano A."/>
            <person name="Linde D."/>
            <person name="Babiker R."/>
            <person name="Drula E."/>
            <person name="Ayuso-Fernandez I."/>
            <person name="Pacheco R."/>
            <person name="Padilla G."/>
            <person name="Ferreira P."/>
            <person name="Barriuso J."/>
            <person name="Kellner H."/>
            <person name="Castanera R."/>
            <person name="Alfaro M."/>
            <person name="Ramirez L."/>
            <person name="Pisabarro A.G."/>
            <person name="Kuo A."/>
            <person name="Tritt A."/>
            <person name="Lipzen A."/>
            <person name="He G."/>
            <person name="Yan M."/>
            <person name="Ng V."/>
            <person name="Cullen D."/>
            <person name="Martin F."/>
            <person name="Rosso M.-N."/>
            <person name="Henrissat B."/>
            <person name="Hibbett D."/>
            <person name="Martinez A.T."/>
            <person name="Grigoriev I.V."/>
        </authorList>
    </citation>
    <scope>NUCLEOTIDE SEQUENCE</scope>
    <source>
        <strain evidence="1">CBS 506.95</strain>
    </source>
</reference>
<name>A0A9P6EN75_9AGAR</name>
<dbReference type="EMBL" id="MU157833">
    <property type="protein sequence ID" value="KAF9532004.1"/>
    <property type="molecule type" value="Genomic_DNA"/>
</dbReference>
<keyword evidence="2" id="KW-1185">Reference proteome</keyword>